<organism evidence="2 3">
    <name type="scientific">Zalophus californianus</name>
    <name type="common">California sealion</name>
    <dbReference type="NCBI Taxonomy" id="9704"/>
    <lineage>
        <taxon>Eukaryota</taxon>
        <taxon>Metazoa</taxon>
        <taxon>Chordata</taxon>
        <taxon>Craniata</taxon>
        <taxon>Vertebrata</taxon>
        <taxon>Euteleostomi</taxon>
        <taxon>Mammalia</taxon>
        <taxon>Eutheria</taxon>
        <taxon>Laurasiatheria</taxon>
        <taxon>Carnivora</taxon>
        <taxon>Caniformia</taxon>
        <taxon>Pinnipedia</taxon>
        <taxon>Otariidae</taxon>
        <taxon>Zalophus</taxon>
    </lineage>
</organism>
<gene>
    <name evidence="3" type="primary">C8H20orf202</name>
</gene>
<evidence type="ECO:0000313" key="2">
    <source>
        <dbReference type="Proteomes" id="UP000515165"/>
    </source>
</evidence>
<dbReference type="CTD" id="113937980"/>
<keyword evidence="2" id="KW-1185">Reference proteome</keyword>
<dbReference type="GeneID" id="113937980"/>
<dbReference type="OrthoDB" id="9799696at2759"/>
<accession>A0A6J2FF22</accession>
<dbReference type="KEGG" id="zca:113937980"/>
<reference evidence="3" key="1">
    <citation type="submission" date="2025-08" db="UniProtKB">
        <authorList>
            <consortium name="RefSeq"/>
        </authorList>
    </citation>
    <scope>IDENTIFICATION</scope>
    <source>
        <tissue evidence="3">Blood</tissue>
    </source>
</reference>
<feature type="region of interest" description="Disordered" evidence="1">
    <location>
        <begin position="99"/>
        <end position="149"/>
    </location>
</feature>
<protein>
    <submittedName>
        <fullName evidence="3">Uncharacterized protein C20orf202 homolog</fullName>
    </submittedName>
</protein>
<dbReference type="Proteomes" id="UP000515165">
    <property type="component" value="Chromosome 8"/>
</dbReference>
<name>A0A6J2FF22_ZALCA</name>
<sequence length="149" mass="16191">MGGDETGLSASQVAAELATEFVLTHRAVGATDACGKMITVAPGITSTFQAKGRRRKLEFRGSFIDIFPFIRKAEMQVQDQRLLLTLRHLHSVLQELRTESAPWEDATSSRGTSPIRARAGSESRGRPPISSQGLAQLLQGTDSRRSSLP</sequence>
<evidence type="ECO:0000256" key="1">
    <source>
        <dbReference type="SAM" id="MobiDB-lite"/>
    </source>
</evidence>
<dbReference type="RefSeq" id="XP_027478822.1">
    <property type="nucleotide sequence ID" value="XM_027623021.1"/>
</dbReference>
<proteinExistence type="predicted"/>
<feature type="compositionally biased region" description="Polar residues" evidence="1">
    <location>
        <begin position="129"/>
        <end position="141"/>
    </location>
</feature>
<dbReference type="AlphaFoldDB" id="A0A6J2FF22"/>
<evidence type="ECO:0000313" key="3">
    <source>
        <dbReference type="RefSeq" id="XP_027478822.1"/>
    </source>
</evidence>